<dbReference type="InterPro" id="IPR032710">
    <property type="entry name" value="NTF2-like_dom_sf"/>
</dbReference>
<evidence type="ECO:0000313" key="2">
    <source>
        <dbReference type="EMBL" id="MDN3690013.1"/>
    </source>
</evidence>
<evidence type="ECO:0000313" key="3">
    <source>
        <dbReference type="Proteomes" id="UP001236663"/>
    </source>
</evidence>
<dbReference type="Pfam" id="PF14534">
    <property type="entry name" value="DUF4440"/>
    <property type="match status" value="1"/>
</dbReference>
<dbReference type="SUPFAM" id="SSF54427">
    <property type="entry name" value="NTF2-like"/>
    <property type="match status" value="1"/>
</dbReference>
<reference evidence="3" key="1">
    <citation type="journal article" date="2019" name="Int. J. Syst. Evol. Microbiol.">
        <title>The Global Catalogue of Microorganisms (GCM) 10K type strain sequencing project: providing services to taxonomists for standard genome sequencing and annotation.</title>
        <authorList>
            <consortium name="The Broad Institute Genomics Platform"/>
            <consortium name="The Broad Institute Genome Sequencing Center for Infectious Disease"/>
            <person name="Wu L."/>
            <person name="Ma J."/>
        </authorList>
    </citation>
    <scope>NUCLEOTIDE SEQUENCE [LARGE SCALE GENOMIC DNA]</scope>
    <source>
        <strain evidence="3">CECT 7706</strain>
    </source>
</reference>
<dbReference type="EMBL" id="JAUFQS010000047">
    <property type="protein sequence ID" value="MDN3690013.1"/>
    <property type="molecule type" value="Genomic_DNA"/>
</dbReference>
<dbReference type="InterPro" id="IPR011944">
    <property type="entry name" value="Steroid_delta5-4_isomerase"/>
</dbReference>
<evidence type="ECO:0000259" key="1">
    <source>
        <dbReference type="Pfam" id="PF14534"/>
    </source>
</evidence>
<sequence length="153" mass="16778">MKLPVILITILLISMMSCKPELNHSEEQDIMEITAMSHARADAFNAGDAAAIAVHFTTNAVLMAPNSPKEIGLEAVEAYYQGIFDAYRTGLESGYEAVRVDGDLAFGRGFAKVTLVSKTTGDTTYSTSKYLNILERQPDGSWKTTHDIWNANE</sequence>
<feature type="domain" description="DUF4440" evidence="1">
    <location>
        <begin position="33"/>
        <end position="143"/>
    </location>
</feature>
<organism evidence="2 3">
    <name type="scientific">Cyclobacterium jeungdonense</name>
    <dbReference type="NCBI Taxonomy" id="708087"/>
    <lineage>
        <taxon>Bacteria</taxon>
        <taxon>Pseudomonadati</taxon>
        <taxon>Bacteroidota</taxon>
        <taxon>Cytophagia</taxon>
        <taxon>Cytophagales</taxon>
        <taxon>Cyclobacteriaceae</taxon>
        <taxon>Cyclobacterium</taxon>
    </lineage>
</organism>
<dbReference type="Proteomes" id="UP001236663">
    <property type="component" value="Unassembled WGS sequence"/>
</dbReference>
<dbReference type="InterPro" id="IPR027843">
    <property type="entry name" value="DUF4440"/>
</dbReference>
<keyword evidence="3" id="KW-1185">Reference proteome</keyword>
<dbReference type="PROSITE" id="PS51257">
    <property type="entry name" value="PROKAR_LIPOPROTEIN"/>
    <property type="match status" value="1"/>
</dbReference>
<dbReference type="NCBIfam" id="TIGR02246">
    <property type="entry name" value="SgcJ/EcaC family oxidoreductase"/>
    <property type="match status" value="1"/>
</dbReference>
<gene>
    <name evidence="2" type="ORF">QWZ15_19470</name>
</gene>
<dbReference type="RefSeq" id="WP_163383463.1">
    <property type="nucleotide sequence ID" value="NZ_JAUFQS010000047.1"/>
</dbReference>
<name>A0ABT8CEJ8_9BACT</name>
<comment type="caution">
    <text evidence="2">The sequence shown here is derived from an EMBL/GenBank/DDBJ whole genome shotgun (WGS) entry which is preliminary data.</text>
</comment>
<proteinExistence type="predicted"/>
<protein>
    <submittedName>
        <fullName evidence="2">SgcJ/EcaC family oxidoreductase</fullName>
    </submittedName>
</protein>
<dbReference type="Gene3D" id="3.10.450.50">
    <property type="match status" value="1"/>
</dbReference>
<accession>A0ABT8CEJ8</accession>